<sequence length="145" mass="16697">MQNIIETQVQARRHNYESWVVCMAKDIIEVSNKRRSNGFFALPEYYISSLIGRNRKADLAIIEIIDQNDNVILLIECKVKKTDFPRGENQLRGYMADLDCNYGILMNADYYRTLVMNNNGEITISNDIELNEPGIQTIVNYVNGV</sequence>
<dbReference type="AlphaFoldDB" id="A0A137P580"/>
<accession>A0A137P580</accession>
<protein>
    <recommendedName>
        <fullName evidence="3">Type I restriction enzyme R protein N-terminal domain-containing protein</fullName>
    </recommendedName>
</protein>
<dbReference type="Proteomes" id="UP000070444">
    <property type="component" value="Unassembled WGS sequence"/>
</dbReference>
<name>A0A137P580_CONC2</name>
<organism evidence="1 2">
    <name type="scientific">Conidiobolus coronatus (strain ATCC 28846 / CBS 209.66 / NRRL 28638)</name>
    <name type="common">Delacroixia coronata</name>
    <dbReference type="NCBI Taxonomy" id="796925"/>
    <lineage>
        <taxon>Eukaryota</taxon>
        <taxon>Fungi</taxon>
        <taxon>Fungi incertae sedis</taxon>
        <taxon>Zoopagomycota</taxon>
        <taxon>Entomophthoromycotina</taxon>
        <taxon>Entomophthoromycetes</taxon>
        <taxon>Entomophthorales</taxon>
        <taxon>Ancylistaceae</taxon>
        <taxon>Conidiobolus</taxon>
    </lineage>
</organism>
<proteinExistence type="predicted"/>
<keyword evidence="2" id="KW-1185">Reference proteome</keyword>
<gene>
    <name evidence="1" type="ORF">CONCODRAFT_85496</name>
</gene>
<reference evidence="1 2" key="1">
    <citation type="journal article" date="2015" name="Genome Biol. Evol.">
        <title>Phylogenomic analyses indicate that early fungi evolved digesting cell walls of algal ancestors of land plants.</title>
        <authorList>
            <person name="Chang Y."/>
            <person name="Wang S."/>
            <person name="Sekimoto S."/>
            <person name="Aerts A.L."/>
            <person name="Choi C."/>
            <person name="Clum A."/>
            <person name="LaButti K.M."/>
            <person name="Lindquist E.A."/>
            <person name="Yee Ngan C."/>
            <person name="Ohm R.A."/>
            <person name="Salamov A.A."/>
            <person name="Grigoriev I.V."/>
            <person name="Spatafora J.W."/>
            <person name="Berbee M.L."/>
        </authorList>
    </citation>
    <scope>NUCLEOTIDE SEQUENCE [LARGE SCALE GENOMIC DNA]</scope>
    <source>
        <strain evidence="1 2">NRRL 28638</strain>
    </source>
</reference>
<dbReference type="EMBL" id="KQ964512">
    <property type="protein sequence ID" value="KXN70109.1"/>
    <property type="molecule type" value="Genomic_DNA"/>
</dbReference>
<evidence type="ECO:0000313" key="1">
    <source>
        <dbReference type="EMBL" id="KXN70109.1"/>
    </source>
</evidence>
<evidence type="ECO:0000313" key="2">
    <source>
        <dbReference type="Proteomes" id="UP000070444"/>
    </source>
</evidence>
<evidence type="ECO:0008006" key="3">
    <source>
        <dbReference type="Google" id="ProtNLM"/>
    </source>
</evidence>